<dbReference type="RefSeq" id="WP_264515406.1">
    <property type="nucleotide sequence ID" value="NZ_JAPDDR010000011.1"/>
</dbReference>
<proteinExistence type="predicted"/>
<accession>A0ABT3G7L3</accession>
<comment type="caution">
    <text evidence="1">The sequence shown here is derived from an EMBL/GenBank/DDBJ whole genome shotgun (WGS) entry which is preliminary data.</text>
</comment>
<protein>
    <recommendedName>
        <fullName evidence="3">Tetratricopeptide repeat protein</fullName>
    </recommendedName>
</protein>
<name>A0ABT3G7L3_9BACT</name>
<dbReference type="Proteomes" id="UP001165653">
    <property type="component" value="Unassembled WGS sequence"/>
</dbReference>
<evidence type="ECO:0008006" key="3">
    <source>
        <dbReference type="Google" id="ProtNLM"/>
    </source>
</evidence>
<dbReference type="EMBL" id="JAPDDR010000011">
    <property type="protein sequence ID" value="MCW1915846.1"/>
    <property type="molecule type" value="Genomic_DNA"/>
</dbReference>
<reference evidence="1" key="1">
    <citation type="submission" date="2022-10" db="EMBL/GenBank/DDBJ databases">
        <title>Luteolibacter sp. GHJ8, whole genome shotgun sequencing project.</title>
        <authorList>
            <person name="Zhao G."/>
            <person name="Shen L."/>
        </authorList>
    </citation>
    <scope>NUCLEOTIDE SEQUENCE</scope>
    <source>
        <strain evidence="1">GHJ8</strain>
    </source>
</reference>
<evidence type="ECO:0000313" key="1">
    <source>
        <dbReference type="EMBL" id="MCW1915846.1"/>
    </source>
</evidence>
<sequence length="142" mass="15714">MSSSATIESQGPRASLAHAIDLLDLGMYHEGLRLIEALPAEVRERRAGCRAELRATLALGLWQRALKLAVPMKDGNEDDRISAADAFQTLAAEALKRGRETEAIKLASAAITADPRKLEALRDDERFPEIFRTRFGLKVVRF</sequence>
<keyword evidence="2" id="KW-1185">Reference proteome</keyword>
<evidence type="ECO:0000313" key="2">
    <source>
        <dbReference type="Proteomes" id="UP001165653"/>
    </source>
</evidence>
<gene>
    <name evidence="1" type="ORF">OJ996_19825</name>
</gene>
<organism evidence="1 2">
    <name type="scientific">Luteolibacter rhizosphaerae</name>
    <dbReference type="NCBI Taxonomy" id="2989719"/>
    <lineage>
        <taxon>Bacteria</taxon>
        <taxon>Pseudomonadati</taxon>
        <taxon>Verrucomicrobiota</taxon>
        <taxon>Verrucomicrobiia</taxon>
        <taxon>Verrucomicrobiales</taxon>
        <taxon>Verrucomicrobiaceae</taxon>
        <taxon>Luteolibacter</taxon>
    </lineage>
</organism>